<name>A0A0B1S2I1_OESDE</name>
<keyword evidence="5" id="KW-0677">Repeat</keyword>
<sequence>MADMLSMESEWETIQRNIALSQEKEARLAENDVYVHQEHNPFLTTADPLAEGDRLMQAGDLGNAMLAYEAAVQKNPQDAELKRALREYYKKLEETAWCRLGLSHAENEQDGKAITAFNNCLKIQPNNEE</sequence>
<gene>
    <name evidence="9" type="ORF">OESDEN_22713</name>
</gene>
<dbReference type="InterPro" id="IPR019734">
    <property type="entry name" value="TPR_rpt"/>
</dbReference>
<dbReference type="InterPro" id="IPR011990">
    <property type="entry name" value="TPR-like_helical_dom_sf"/>
</dbReference>
<evidence type="ECO:0000256" key="2">
    <source>
        <dbReference type="ARBA" id="ARBA00004496"/>
    </source>
</evidence>
<evidence type="ECO:0000256" key="1">
    <source>
        <dbReference type="ARBA" id="ARBA00004275"/>
    </source>
</evidence>
<evidence type="ECO:0000256" key="8">
    <source>
        <dbReference type="PROSITE-ProRule" id="PRU00339"/>
    </source>
</evidence>
<evidence type="ECO:0000256" key="3">
    <source>
        <dbReference type="ARBA" id="ARBA00005348"/>
    </source>
</evidence>
<dbReference type="Gene3D" id="1.25.40.10">
    <property type="entry name" value="Tetratricopeptide repeat domain"/>
    <property type="match status" value="1"/>
</dbReference>
<dbReference type="InterPro" id="IPR013105">
    <property type="entry name" value="TPR_2"/>
</dbReference>
<dbReference type="PANTHER" id="PTHR10130">
    <property type="entry name" value="PEROXISOMAL TARGETING SIGNAL 1 RECEPTOR PEX5"/>
    <property type="match status" value="1"/>
</dbReference>
<dbReference type="GO" id="GO:0005778">
    <property type="term" value="C:peroxisomal membrane"/>
    <property type="evidence" value="ECO:0007669"/>
    <property type="project" value="TreeGrafter"/>
</dbReference>
<reference evidence="9 10" key="1">
    <citation type="submission" date="2014-03" db="EMBL/GenBank/DDBJ databases">
        <title>Draft genome of the hookworm Oesophagostomum dentatum.</title>
        <authorList>
            <person name="Mitreva M."/>
        </authorList>
    </citation>
    <scope>NUCLEOTIDE SEQUENCE [LARGE SCALE GENOMIC DNA]</scope>
    <source>
        <strain evidence="9 10">OD-Hann</strain>
    </source>
</reference>
<keyword evidence="10" id="KW-1185">Reference proteome</keyword>
<dbReference type="GO" id="GO:0016560">
    <property type="term" value="P:protein import into peroxisome matrix, docking"/>
    <property type="evidence" value="ECO:0007669"/>
    <property type="project" value="TreeGrafter"/>
</dbReference>
<dbReference type="Proteomes" id="UP000053660">
    <property type="component" value="Unassembled WGS sequence"/>
</dbReference>
<dbReference type="OrthoDB" id="10006023at2759"/>
<dbReference type="PROSITE" id="PS50005">
    <property type="entry name" value="TPR"/>
    <property type="match status" value="1"/>
</dbReference>
<evidence type="ECO:0000313" key="10">
    <source>
        <dbReference type="Proteomes" id="UP000053660"/>
    </source>
</evidence>
<keyword evidence="6 8" id="KW-0802">TPR repeat</keyword>
<dbReference type="SUPFAM" id="SSF48452">
    <property type="entry name" value="TPR-like"/>
    <property type="match status" value="1"/>
</dbReference>
<keyword evidence="4" id="KW-0963">Cytoplasm</keyword>
<dbReference type="PANTHER" id="PTHR10130:SF0">
    <property type="entry name" value="GH08708P"/>
    <property type="match status" value="1"/>
</dbReference>
<dbReference type="GO" id="GO:0005052">
    <property type="term" value="F:peroxisome matrix targeting signal-1 binding"/>
    <property type="evidence" value="ECO:0007669"/>
    <property type="project" value="TreeGrafter"/>
</dbReference>
<organism evidence="9 10">
    <name type="scientific">Oesophagostomum dentatum</name>
    <name type="common">Nodular worm</name>
    <dbReference type="NCBI Taxonomy" id="61180"/>
    <lineage>
        <taxon>Eukaryota</taxon>
        <taxon>Metazoa</taxon>
        <taxon>Ecdysozoa</taxon>
        <taxon>Nematoda</taxon>
        <taxon>Chromadorea</taxon>
        <taxon>Rhabditida</taxon>
        <taxon>Rhabditina</taxon>
        <taxon>Rhabditomorpha</taxon>
        <taxon>Strongyloidea</taxon>
        <taxon>Strongylidae</taxon>
        <taxon>Oesophagostomum</taxon>
    </lineage>
</organism>
<evidence type="ECO:0000256" key="4">
    <source>
        <dbReference type="ARBA" id="ARBA00022490"/>
    </source>
</evidence>
<feature type="non-terminal residue" evidence="9">
    <location>
        <position position="129"/>
    </location>
</feature>
<proteinExistence type="inferred from homology"/>
<dbReference type="AlphaFoldDB" id="A0A0B1S2I1"/>
<evidence type="ECO:0000256" key="7">
    <source>
        <dbReference type="ARBA" id="ARBA00023140"/>
    </source>
</evidence>
<dbReference type="SMART" id="SM00028">
    <property type="entry name" value="TPR"/>
    <property type="match status" value="1"/>
</dbReference>
<comment type="subcellular location">
    <subcellularLocation>
        <location evidence="2">Cytoplasm</location>
    </subcellularLocation>
    <subcellularLocation>
        <location evidence="1">Peroxisome</location>
    </subcellularLocation>
</comment>
<evidence type="ECO:0000256" key="6">
    <source>
        <dbReference type="ARBA" id="ARBA00022803"/>
    </source>
</evidence>
<keyword evidence="7" id="KW-0576">Peroxisome</keyword>
<dbReference type="EMBL" id="KN610536">
    <property type="protein sequence ID" value="KHJ77667.1"/>
    <property type="molecule type" value="Genomic_DNA"/>
</dbReference>
<dbReference type="InterPro" id="IPR024111">
    <property type="entry name" value="PEX5/PEX5L"/>
</dbReference>
<evidence type="ECO:0000256" key="5">
    <source>
        <dbReference type="ARBA" id="ARBA00022737"/>
    </source>
</evidence>
<dbReference type="Pfam" id="PF07719">
    <property type="entry name" value="TPR_2"/>
    <property type="match status" value="1"/>
</dbReference>
<accession>A0A0B1S2I1</accession>
<dbReference type="GO" id="GO:0005829">
    <property type="term" value="C:cytosol"/>
    <property type="evidence" value="ECO:0007669"/>
    <property type="project" value="TreeGrafter"/>
</dbReference>
<feature type="repeat" description="TPR" evidence="8">
    <location>
        <begin position="94"/>
        <end position="127"/>
    </location>
</feature>
<protein>
    <submittedName>
        <fullName evidence="9">Tetratricopeptide repeat protein</fullName>
    </submittedName>
</protein>
<comment type="similarity">
    <text evidence="3">Belongs to the peroxisomal targeting signal receptor family.</text>
</comment>
<evidence type="ECO:0000313" key="9">
    <source>
        <dbReference type="EMBL" id="KHJ77667.1"/>
    </source>
</evidence>